<sequence>MIEYLLSKSTEELCGFDRYSANFWSKYLVNTTEWTLKPCAEFGTVVCLHTVLLFFCVLAMFKTTSSALISSSGIRVLLYFRVFIVVNTVLLYLGYFIFTLTGKFSLNPLLNFEQFIIGTVFLAYGSVYWIAVRNNVWIRRRSLSIPYTFCGFLLIIITYQRVRLLSFRHYQTYGYLFVGISHLCNIVLQVYEFMMYRSENPFVQMLDTESVYLDENGDEGAGFFSKLFFCWVNPLIVKGYKGQLKNITNLFRVPPSLRVIRIEKLFFQNAPDEFVDDQKFSLFVGLLRTFGLKYFSLGILRLMADLLTFAGPVLLHLLIVCLENGDPDNMGFLYAFLMMICSFSSAVCDFTFNFQMNKIALKVRCATLVALYDKVLTLPQNQLAHFSTGEIINFMSTDLDRIVAFVTSFHAFWSMPVNIMIALYLLYREMGLAFFSGLFCAILMIPLNNYIASKIGKMSKSLMEFKDQRLKLVQEVLRAMRIVKLSNWEPFFEKKIDQIRQNELRCLKYRKYLDAVCVYLWASAPLLITITILTTYTMIMGETLTAAKVFTSLALVNILILPLNAFPWVLNSLIEAQVSKKRMDRFFALDTMPLHCIYSLTESSDQLLVLEDARFEWNNGFAVSGINFVGNKGMIIGVSGGVASGKTTLLLGILGETMVPIDEQSSIRGVPLKTTIKIRQSTVHEGFAYVGQENWVRRGTIRENILCGSPMNEAFYYKVLKVTALLSDIERMPGGDQYVIADEGTTLSGGQRARLALARAIYHENDVYIIDDPFASLDQKVGRFVWKNAIQGLLREKNKLVIVATHNSEFLKEVDYVVNLDTFGRVASFDEITPPPPDQPSTSSVVEEETDEIPLVLSDNESEEGRLMENPEFVSPVVSEQMEKGTVKMDVYWFYLENVGFAFSILVGLALLCMQVTKNLADAWLSKWTLNTTYNGSDTFNHVFLSMEREPNLMNHDDYNEAQYFLSVYVAIAGLNTIFTLLRAFLFAKGGVIAAKNIHESLLSRVFASTVSWWEVTPFGRVVNRLCSDVYMVDDSLPFQLNICLASLLNLLGALILTIWALPYLIPIVIVIFVIYYMIQRYYRYTTCEVKRITSLTLSPLYGHISDTVSGLVTIRAFRFTTRFMEKLRNLLEDNLSAQYTNLAASQWLSIRLQFLAVVMISAIAFIAVLENHLHSVESGLIGLAITYALTMTNVLNSLLSSFIDTEKELVSVERIMDYIHTIPMEETNQETENVDRFLYCRSAKGQIDFIGVCLRYASHLPQALSHVTFHIEAGKRVAIIGRTGAGKSSLFQALLKAHSIESGKIFIDGTVDISQLDPKAVRSLFGVVNQTPFLFSGTIKENIKLNNEGVTDIEILELIEVAGLRLWLERCGGLEAEVIEGGANFSYGERQIIQVCRLVLSKPKIVLIDEATAHMDDATHLTMNNIIRRKLETATVLSIVHRMKGIEHYDWVIEMANGAVMSEGPPENYLAKENE</sequence>
<dbReference type="PANTHER" id="PTHR24223">
    <property type="entry name" value="ATP-BINDING CASSETTE SUB-FAMILY C"/>
    <property type="match status" value="1"/>
</dbReference>
<accession>A0A1I7RNW8</accession>
<evidence type="ECO:0000256" key="4">
    <source>
        <dbReference type="ARBA" id="ARBA00022448"/>
    </source>
</evidence>
<evidence type="ECO:0000256" key="14">
    <source>
        <dbReference type="ARBA" id="ARBA00034018"/>
    </source>
</evidence>
<dbReference type="SMART" id="SM00382">
    <property type="entry name" value="AAA"/>
    <property type="match status" value="2"/>
</dbReference>
<feature type="transmembrane region" description="Helical" evidence="16">
    <location>
        <begin position="42"/>
        <end position="64"/>
    </location>
</feature>
<organism evidence="20 22">
    <name type="scientific">Bursaphelenchus xylophilus</name>
    <name type="common">Pinewood nematode worm</name>
    <name type="synonym">Aphelenchoides xylophilus</name>
    <dbReference type="NCBI Taxonomy" id="6326"/>
    <lineage>
        <taxon>Eukaryota</taxon>
        <taxon>Metazoa</taxon>
        <taxon>Ecdysozoa</taxon>
        <taxon>Nematoda</taxon>
        <taxon>Chromadorea</taxon>
        <taxon>Rhabditida</taxon>
        <taxon>Tylenchina</taxon>
        <taxon>Tylenchomorpha</taxon>
        <taxon>Aphelenchoidea</taxon>
        <taxon>Aphelenchoididae</taxon>
        <taxon>Bursaphelenchus</taxon>
    </lineage>
</organism>
<gene>
    <name evidence="19" type="ORF">BXYJ_LOCUS12333</name>
</gene>
<dbReference type="OrthoDB" id="6500128at2759"/>
<keyword evidence="10" id="KW-1278">Translocase</keyword>
<proteinExistence type="inferred from homology"/>
<dbReference type="GO" id="GO:0005524">
    <property type="term" value="F:ATP binding"/>
    <property type="evidence" value="ECO:0007669"/>
    <property type="project" value="UniProtKB-KW"/>
</dbReference>
<feature type="transmembrane region" description="Helical" evidence="16">
    <location>
        <begin position="892"/>
        <end position="917"/>
    </location>
</feature>
<dbReference type="GO" id="GO:0008559">
    <property type="term" value="F:ABC-type xenobiotic transporter activity"/>
    <property type="evidence" value="ECO:0007669"/>
    <property type="project" value="UniProtKB-EC"/>
</dbReference>
<feature type="transmembrane region" description="Helical" evidence="16">
    <location>
        <begin position="110"/>
        <end position="131"/>
    </location>
</feature>
<keyword evidence="8" id="KW-0547">Nucleotide-binding</keyword>
<feature type="domain" description="ABC transporter" evidence="17">
    <location>
        <begin position="1248"/>
        <end position="1476"/>
    </location>
</feature>
<dbReference type="CDD" id="cd18605">
    <property type="entry name" value="ABC_6TM_MRP7_D2_like"/>
    <property type="match status" value="1"/>
</dbReference>
<dbReference type="InterPro" id="IPR027417">
    <property type="entry name" value="P-loop_NTPase"/>
</dbReference>
<comment type="catalytic activity">
    <reaction evidence="14">
        <text>ATP + H2O + xenobioticSide 1 = ADP + phosphate + xenobioticSide 2.</text>
        <dbReference type="EC" id="7.6.2.2"/>
    </reaction>
</comment>
<dbReference type="Pfam" id="PF00005">
    <property type="entry name" value="ABC_tran"/>
    <property type="match status" value="2"/>
</dbReference>
<feature type="region of interest" description="Disordered" evidence="15">
    <location>
        <begin position="829"/>
        <end position="850"/>
    </location>
</feature>
<feature type="transmembrane region" description="Helical" evidence="16">
    <location>
        <begin position="298"/>
        <end position="319"/>
    </location>
</feature>
<dbReference type="SUPFAM" id="SSF52540">
    <property type="entry name" value="P-loop containing nucleoside triphosphate hydrolases"/>
    <property type="match status" value="2"/>
</dbReference>
<evidence type="ECO:0000313" key="22">
    <source>
        <dbReference type="WBParaSite" id="BXY_0240700.1"/>
    </source>
</evidence>
<name>A0A1I7RNW8_BURXY</name>
<comment type="subcellular location">
    <subcellularLocation>
        <location evidence="1">Cell membrane</location>
        <topology evidence="1">Multi-pass membrane protein</topology>
    </subcellularLocation>
</comment>
<dbReference type="Proteomes" id="UP000582659">
    <property type="component" value="Unassembled WGS sequence"/>
</dbReference>
<feature type="transmembrane region" description="Helical" evidence="16">
    <location>
        <begin position="172"/>
        <end position="191"/>
    </location>
</feature>
<keyword evidence="4" id="KW-0813">Transport</keyword>
<feature type="transmembrane region" description="Helical" evidence="16">
    <location>
        <begin position="432"/>
        <end position="451"/>
    </location>
</feature>
<evidence type="ECO:0000256" key="10">
    <source>
        <dbReference type="ARBA" id="ARBA00022967"/>
    </source>
</evidence>
<evidence type="ECO:0000256" key="2">
    <source>
        <dbReference type="ARBA" id="ARBA00009726"/>
    </source>
</evidence>
<dbReference type="Gene3D" id="1.20.1560.10">
    <property type="entry name" value="ABC transporter type 1, transmembrane domain"/>
    <property type="match status" value="2"/>
</dbReference>
<evidence type="ECO:0000313" key="21">
    <source>
        <dbReference type="Proteomes" id="UP000659654"/>
    </source>
</evidence>
<dbReference type="InterPro" id="IPR011527">
    <property type="entry name" value="ABC1_TM_dom"/>
</dbReference>
<feature type="domain" description="ABC transporter" evidence="17">
    <location>
        <begin position="608"/>
        <end position="848"/>
    </location>
</feature>
<reference evidence="22" key="1">
    <citation type="submission" date="2016-11" db="UniProtKB">
        <authorList>
            <consortium name="WormBaseParasite"/>
        </authorList>
    </citation>
    <scope>IDENTIFICATION</scope>
</reference>
<evidence type="ECO:0000256" key="1">
    <source>
        <dbReference type="ARBA" id="ARBA00004651"/>
    </source>
</evidence>
<keyword evidence="12 16" id="KW-0472">Membrane</keyword>
<keyword evidence="9" id="KW-0067">ATP-binding</keyword>
<evidence type="ECO:0000256" key="7">
    <source>
        <dbReference type="ARBA" id="ARBA00022737"/>
    </source>
</evidence>
<evidence type="ECO:0000313" key="20">
    <source>
        <dbReference type="Proteomes" id="UP000095284"/>
    </source>
</evidence>
<dbReference type="SMR" id="A0A1I7RNW8"/>
<dbReference type="EMBL" id="CAJFCV020000005">
    <property type="protein sequence ID" value="CAG9124350.1"/>
    <property type="molecule type" value="Genomic_DNA"/>
</dbReference>
<dbReference type="Proteomes" id="UP000095284">
    <property type="component" value="Unplaced"/>
</dbReference>
<dbReference type="InterPro" id="IPR050173">
    <property type="entry name" value="ABC_transporter_C-like"/>
</dbReference>
<protein>
    <recommendedName>
        <fullName evidence="3">ABC-type xenobiotic transporter</fullName>
        <ecNumber evidence="3">7.6.2.2</ecNumber>
    </recommendedName>
</protein>
<dbReference type="GO" id="GO:0016887">
    <property type="term" value="F:ATP hydrolysis activity"/>
    <property type="evidence" value="ECO:0007669"/>
    <property type="project" value="InterPro"/>
</dbReference>
<evidence type="ECO:0000256" key="15">
    <source>
        <dbReference type="SAM" id="MobiDB-lite"/>
    </source>
</evidence>
<feature type="transmembrane region" description="Helical" evidence="16">
    <location>
        <begin position="76"/>
        <end position="98"/>
    </location>
</feature>
<feature type="domain" description="ABC transmembrane type-1" evidence="18">
    <location>
        <begin position="299"/>
        <end position="575"/>
    </location>
</feature>
<dbReference type="FunFam" id="3.40.50.300:FF:002145">
    <property type="entry name" value="ABC transporter (MsbA subfamily)"/>
    <property type="match status" value="1"/>
</dbReference>
<dbReference type="PANTHER" id="PTHR24223:SF330">
    <property type="entry name" value="ATP-BINDING CASSETTE SUB-FAMILY C MEMBER 10"/>
    <property type="match status" value="1"/>
</dbReference>
<evidence type="ECO:0000256" key="12">
    <source>
        <dbReference type="ARBA" id="ARBA00023136"/>
    </source>
</evidence>
<dbReference type="InterPro" id="IPR003439">
    <property type="entry name" value="ABC_transporter-like_ATP-bd"/>
</dbReference>
<evidence type="ECO:0000256" key="3">
    <source>
        <dbReference type="ARBA" id="ARBA00012191"/>
    </source>
</evidence>
<feature type="transmembrane region" description="Helical" evidence="16">
    <location>
        <begin position="964"/>
        <end position="986"/>
    </location>
</feature>
<feature type="transmembrane region" description="Helical" evidence="16">
    <location>
        <begin position="1181"/>
        <end position="1200"/>
    </location>
</feature>
<dbReference type="FunFam" id="1.20.1560.10:FF:000037">
    <property type="entry name" value="ATP-binding cassette subfamily C member 10"/>
    <property type="match status" value="1"/>
</dbReference>
<dbReference type="eggNOG" id="KOG0054">
    <property type="taxonomic scope" value="Eukaryota"/>
</dbReference>
<dbReference type="Pfam" id="PF00664">
    <property type="entry name" value="ABC_membrane"/>
    <property type="match status" value="2"/>
</dbReference>
<dbReference type="SUPFAM" id="SSF90123">
    <property type="entry name" value="ABC transporter transmembrane region"/>
    <property type="match status" value="2"/>
</dbReference>
<evidence type="ECO:0000256" key="8">
    <source>
        <dbReference type="ARBA" id="ARBA00022741"/>
    </source>
</evidence>
<evidence type="ECO:0000256" key="5">
    <source>
        <dbReference type="ARBA" id="ARBA00022475"/>
    </source>
</evidence>
<evidence type="ECO:0000256" key="11">
    <source>
        <dbReference type="ARBA" id="ARBA00022989"/>
    </source>
</evidence>
<dbReference type="GO" id="GO:0005886">
    <property type="term" value="C:plasma membrane"/>
    <property type="evidence" value="ECO:0007669"/>
    <property type="project" value="UniProtKB-SubCell"/>
</dbReference>
<keyword evidence="11 16" id="KW-1133">Transmembrane helix</keyword>
<evidence type="ECO:0000259" key="18">
    <source>
        <dbReference type="PROSITE" id="PS50929"/>
    </source>
</evidence>
<feature type="transmembrane region" description="Helical" evidence="16">
    <location>
        <begin position="1065"/>
        <end position="1083"/>
    </location>
</feature>
<dbReference type="EMBL" id="CAJFDI010000005">
    <property type="protein sequence ID" value="CAD5232242.1"/>
    <property type="molecule type" value="Genomic_DNA"/>
</dbReference>
<dbReference type="Proteomes" id="UP000659654">
    <property type="component" value="Unassembled WGS sequence"/>
</dbReference>
<evidence type="ECO:0000313" key="19">
    <source>
        <dbReference type="EMBL" id="CAD5232242.1"/>
    </source>
</evidence>
<feature type="domain" description="ABC transmembrane type-1" evidence="18">
    <location>
        <begin position="905"/>
        <end position="1208"/>
    </location>
</feature>
<dbReference type="PROSITE" id="PS50929">
    <property type="entry name" value="ABC_TM1F"/>
    <property type="match status" value="2"/>
</dbReference>
<dbReference type="PROSITE" id="PS50893">
    <property type="entry name" value="ABC_TRANSPORTER_2"/>
    <property type="match status" value="2"/>
</dbReference>
<evidence type="ECO:0000256" key="6">
    <source>
        <dbReference type="ARBA" id="ARBA00022692"/>
    </source>
</evidence>
<keyword evidence="7" id="KW-0677">Repeat</keyword>
<dbReference type="InterPro" id="IPR003593">
    <property type="entry name" value="AAA+_ATPase"/>
</dbReference>
<dbReference type="FunFam" id="1.20.1560.10:FF:000013">
    <property type="entry name" value="ABC transporter C family member 2"/>
    <property type="match status" value="1"/>
</dbReference>
<feature type="transmembrane region" description="Helical" evidence="16">
    <location>
        <begin position="1149"/>
        <end position="1169"/>
    </location>
</feature>
<feature type="transmembrane region" description="Helical" evidence="16">
    <location>
        <begin position="402"/>
        <end position="426"/>
    </location>
</feature>
<evidence type="ECO:0000256" key="16">
    <source>
        <dbReference type="SAM" id="Phobius"/>
    </source>
</evidence>
<dbReference type="WBParaSite" id="BXY_0240700.1">
    <property type="protein sequence ID" value="BXY_0240700.1"/>
    <property type="gene ID" value="BXY_0240700"/>
</dbReference>
<keyword evidence="13" id="KW-0325">Glycoprotein</keyword>
<evidence type="ECO:0000259" key="17">
    <source>
        <dbReference type="PROSITE" id="PS50893"/>
    </source>
</evidence>
<dbReference type="EC" id="7.6.2.2" evidence="3"/>
<dbReference type="InterPro" id="IPR036640">
    <property type="entry name" value="ABC1_TM_sf"/>
</dbReference>
<keyword evidence="5" id="KW-1003">Cell membrane</keyword>
<evidence type="ECO:0000256" key="13">
    <source>
        <dbReference type="ARBA" id="ARBA00023180"/>
    </source>
</evidence>
<comment type="similarity">
    <text evidence="2">Belongs to the ABC transporter superfamily. ABCC family. Conjugate transporter (TC 3.A.1.208) subfamily.</text>
</comment>
<keyword evidence="6 16" id="KW-0812">Transmembrane</keyword>
<keyword evidence="21" id="KW-1185">Reference proteome</keyword>
<feature type="transmembrane region" description="Helical" evidence="16">
    <location>
        <begin position="143"/>
        <end position="160"/>
    </location>
</feature>
<feature type="transmembrane region" description="Helical" evidence="16">
    <location>
        <begin position="518"/>
        <end position="539"/>
    </location>
</feature>
<feature type="transmembrane region" description="Helical" evidence="16">
    <location>
        <begin position="331"/>
        <end position="352"/>
    </location>
</feature>
<dbReference type="Gene3D" id="3.40.50.300">
    <property type="entry name" value="P-loop containing nucleotide triphosphate hydrolases"/>
    <property type="match status" value="2"/>
</dbReference>
<reference evidence="19" key="2">
    <citation type="submission" date="2020-09" db="EMBL/GenBank/DDBJ databases">
        <authorList>
            <person name="Kikuchi T."/>
        </authorList>
    </citation>
    <scope>NUCLEOTIDE SEQUENCE</scope>
    <source>
        <strain evidence="19">Ka4C1</strain>
    </source>
</reference>
<dbReference type="InterPro" id="IPR017871">
    <property type="entry name" value="ABC_transporter-like_CS"/>
</dbReference>
<dbReference type="CDD" id="cd18598">
    <property type="entry name" value="ABC_6TM_MRP7_D1_like"/>
    <property type="match status" value="1"/>
</dbReference>
<feature type="transmembrane region" description="Helical" evidence="16">
    <location>
        <begin position="551"/>
        <end position="574"/>
    </location>
</feature>
<dbReference type="PROSITE" id="PS00211">
    <property type="entry name" value="ABC_TRANSPORTER_1"/>
    <property type="match status" value="1"/>
</dbReference>
<evidence type="ECO:0000256" key="9">
    <source>
        <dbReference type="ARBA" id="ARBA00022840"/>
    </source>
</evidence>